<dbReference type="eggNOG" id="COG1122">
    <property type="taxonomic scope" value="Bacteria"/>
</dbReference>
<reference evidence="3 4" key="1">
    <citation type="submission" date="2013-02" db="EMBL/GenBank/DDBJ databases">
        <authorList>
            <person name="Genoscope - CEA"/>
        </authorList>
    </citation>
    <scope>NUCLEOTIDE SEQUENCE [LARGE SCALE GENOMIC DNA]</scope>
    <source>
        <strain evidence="3 4">STM 2683</strain>
    </source>
</reference>
<dbReference type="EMBL" id="CAUM01000191">
    <property type="protein sequence ID" value="CCV09612.1"/>
    <property type="molecule type" value="Genomic_DNA"/>
</dbReference>
<dbReference type="AlphaFoldDB" id="M5EZI5"/>
<sequence>MAEVGLLEWADKQPDWIRDALRRHAARPGFNLEQEDKAGVTARVRHVGGFTADLPECFPLSAEHLRANSSNEPRAVLCSLGPVKHLNRLAEEQQLRFATDGVTIIYGDNGSGKSGYCRIAKKLCRSLTADDLLGNVFEIGTKPPAEVLVRFLEEGATEPTPITWKDGTLPPASIARISVFDSANARLYVDKQNRIGFLPAAIALLESHGRHRSELEADFREEIKAIEKNLKTPLPSGYTAAGAVVKLLARLEIKSKDVMPSAAEIKNLAALSEQDMADLAGLEQALASDPSTMATKRRRAKAALEKLLTASEQIDAALSAAALEIYRNLYATADSTAQAAQLAASGAFATMPLTGVGLSPWRLMFDHARAYLASVTGIDHQHLPDQEGDRCMLCQEPMTADAAGRIQSFNDFVTGAANKAAQVASIAHEEALRQIKGLTIATGEAVEAALGEFGDLSAVRKAMVALISAYYVAAGKRRDAIVAAAALSEYAAFPQLAAPVASKLRTEAEALEAEALTDDKAAADDGNRATDRSRRDTLKDRKKLGDDLTIVLARLANLEERRKLLSCCDAVETGSVSRQMTSLRRSLVMQDLEKRVVAEIETLALTHIPFAVNDRSQDGQSYFEVGLNAAKAIPNSKVLSEGEQRALALACFLAEVGGDTSRQGMIIDDPVSSLDHVRIRRVAARLVKEAARGRQIIIFTHNLLFFNEVVDAAAQANPPIPLVRNYINKSESAGFGLISETDEPWIAQSVTKRIDTLKTRLKSFDGATDFTTDSWRRSAKDFYSDLRETWERLVEEILLGKVVERFNSDVKTQSLKGVVVEDEDHKRIYWAMKRVSERSGHDMASAKAIPVPTPNDMKGDLDGIDQYRIDTTKRKKDAEKRRIEFEQPPKATVL</sequence>
<evidence type="ECO:0000256" key="1">
    <source>
        <dbReference type="SAM" id="MobiDB-lite"/>
    </source>
</evidence>
<dbReference type="InterPro" id="IPR027417">
    <property type="entry name" value="P-loop_NTPase"/>
</dbReference>
<proteinExistence type="predicted"/>
<gene>
    <name evidence="3" type="ORF">MESS2_p90021</name>
</gene>
<dbReference type="InterPro" id="IPR026866">
    <property type="entry name" value="CR006_AAA"/>
</dbReference>
<feature type="domain" description="Protein CR006 P-loop" evidence="2">
    <location>
        <begin position="636"/>
        <end position="714"/>
    </location>
</feature>
<dbReference type="Proteomes" id="UP000012062">
    <property type="component" value="Unassembled WGS sequence"/>
</dbReference>
<name>M5EZI5_9HYPH</name>
<dbReference type="GO" id="GO:0006302">
    <property type="term" value="P:double-strand break repair"/>
    <property type="evidence" value="ECO:0007669"/>
    <property type="project" value="TreeGrafter"/>
</dbReference>
<dbReference type="PANTHER" id="PTHR32182:SF22">
    <property type="entry name" value="ATP-DEPENDENT ENDONUCLEASE, OLD FAMILY-RELATED"/>
    <property type="match status" value="1"/>
</dbReference>
<organism evidence="3 4">
    <name type="scientific">Mesorhizobium metallidurans STM 2683</name>
    <dbReference type="NCBI Taxonomy" id="1297569"/>
    <lineage>
        <taxon>Bacteria</taxon>
        <taxon>Pseudomonadati</taxon>
        <taxon>Pseudomonadota</taxon>
        <taxon>Alphaproteobacteria</taxon>
        <taxon>Hyphomicrobiales</taxon>
        <taxon>Phyllobacteriaceae</taxon>
        <taxon>Mesorhizobium</taxon>
    </lineage>
</organism>
<evidence type="ECO:0000313" key="3">
    <source>
        <dbReference type="EMBL" id="CCV09612.1"/>
    </source>
</evidence>
<dbReference type="Pfam" id="PF13166">
    <property type="entry name" value="AAA_13"/>
    <property type="match status" value="1"/>
</dbReference>
<dbReference type="Gene3D" id="3.40.50.300">
    <property type="entry name" value="P-loop containing nucleotide triphosphate hydrolases"/>
    <property type="match status" value="1"/>
</dbReference>
<keyword evidence="4" id="KW-1185">Reference proteome</keyword>
<feature type="region of interest" description="Disordered" evidence="1">
    <location>
        <begin position="515"/>
        <end position="536"/>
    </location>
</feature>
<accession>M5EZI5</accession>
<protein>
    <recommendedName>
        <fullName evidence="2">Protein CR006 P-loop domain-containing protein</fullName>
    </recommendedName>
</protein>
<evidence type="ECO:0000313" key="4">
    <source>
        <dbReference type="Proteomes" id="UP000012062"/>
    </source>
</evidence>
<feature type="compositionally biased region" description="Basic and acidic residues" evidence="1">
    <location>
        <begin position="857"/>
        <end position="887"/>
    </location>
</feature>
<dbReference type="SUPFAM" id="SSF52540">
    <property type="entry name" value="P-loop containing nucleoside triphosphate hydrolases"/>
    <property type="match status" value="1"/>
</dbReference>
<dbReference type="PANTHER" id="PTHR32182">
    <property type="entry name" value="DNA REPLICATION AND REPAIR PROTEIN RECF"/>
    <property type="match status" value="1"/>
</dbReference>
<evidence type="ECO:0000259" key="2">
    <source>
        <dbReference type="Pfam" id="PF13166"/>
    </source>
</evidence>
<dbReference type="OrthoDB" id="9789562at2"/>
<comment type="caution">
    <text evidence="3">The sequence shown here is derived from an EMBL/GenBank/DDBJ whole genome shotgun (WGS) entry which is preliminary data.</text>
</comment>
<feature type="region of interest" description="Disordered" evidence="1">
    <location>
        <begin position="841"/>
        <end position="894"/>
    </location>
</feature>
<dbReference type="GO" id="GO:0000731">
    <property type="term" value="P:DNA synthesis involved in DNA repair"/>
    <property type="evidence" value="ECO:0007669"/>
    <property type="project" value="TreeGrafter"/>
</dbReference>
<dbReference type="CDD" id="cd00267">
    <property type="entry name" value="ABC_ATPase"/>
    <property type="match status" value="1"/>
</dbReference>
<dbReference type="RefSeq" id="WP_008878459.1">
    <property type="nucleotide sequence ID" value="NZ_CAUM01000191.1"/>
</dbReference>
<feature type="compositionally biased region" description="Basic and acidic residues" evidence="1">
    <location>
        <begin position="517"/>
        <end position="536"/>
    </location>
</feature>